<dbReference type="InterPro" id="IPR011990">
    <property type="entry name" value="TPR-like_helical_dom_sf"/>
</dbReference>
<dbReference type="eggNOG" id="COG0457">
    <property type="taxonomic scope" value="Bacteria"/>
</dbReference>
<organism evidence="5 6">
    <name type="scientific">Chloroherpeton thalassium (strain ATCC 35110 / GB-78)</name>
    <dbReference type="NCBI Taxonomy" id="517418"/>
    <lineage>
        <taxon>Bacteria</taxon>
        <taxon>Pseudomonadati</taxon>
        <taxon>Chlorobiota</taxon>
        <taxon>Chlorobiia</taxon>
        <taxon>Chlorobiales</taxon>
        <taxon>Chloroherpetonaceae</taxon>
        <taxon>Chloroherpeton</taxon>
    </lineage>
</organism>
<accession>B3QRP8</accession>
<keyword evidence="6" id="KW-1185">Reference proteome</keyword>
<dbReference type="Gene3D" id="1.25.40.10">
    <property type="entry name" value="Tetratricopeptide repeat domain"/>
    <property type="match status" value="3"/>
</dbReference>
<dbReference type="EMBL" id="CP001100">
    <property type="protein sequence ID" value="ACF13851.1"/>
    <property type="molecule type" value="Genomic_DNA"/>
</dbReference>
<feature type="chain" id="PRO_5002797682" evidence="4">
    <location>
        <begin position="20"/>
        <end position="376"/>
    </location>
</feature>
<dbReference type="PROSITE" id="PS50005">
    <property type="entry name" value="TPR"/>
    <property type="match status" value="1"/>
</dbReference>
<dbReference type="InterPro" id="IPR019734">
    <property type="entry name" value="TPR_rpt"/>
</dbReference>
<sequence>MNKLFHAILIMAISGFIAAADGGCGGGSKQADTFAREGNYKKAIDIHQKEIAENPKNDEAYFNLGKVYYQMGDYVTSKSKFDSSLIVNPQSTRKSDIQELVYTMWAVSFNDGLDFYRKIFKTSSKSEQLGYADTAATKFETSIALNPDSAQSYSLLAATYEKLGKKKQAVSILESAVSKGIADTSTYVNLGNLYLTSDPVQTDKAISVLEKGKMAYPKTKSVVRQLAIAYVTADNWDKVKEASKEVLALDPNDKWMYYFAGLAEGEKDSKAGYEGAVEMYSKAIEIDSLFSEVAFNLAIAYRKLADFDEEANKSNGTKRNPYTGHYQYYEKAVQCLKPVAENDNKKIQWRLLANLYARMDQNDLAKEALEREKEAK</sequence>
<name>B3QRP8_CHLT3</name>
<protein>
    <submittedName>
        <fullName evidence="5">Tetratricopeptide TPR_2 repeat protein</fullName>
    </submittedName>
</protein>
<dbReference type="Pfam" id="PF13414">
    <property type="entry name" value="TPR_11"/>
    <property type="match status" value="1"/>
</dbReference>
<dbReference type="SMART" id="SM00028">
    <property type="entry name" value="TPR"/>
    <property type="match status" value="4"/>
</dbReference>
<dbReference type="InterPro" id="IPR051012">
    <property type="entry name" value="CellSynth/LPSAsmb/PSIAsmb"/>
</dbReference>
<evidence type="ECO:0000256" key="2">
    <source>
        <dbReference type="ARBA" id="ARBA00022803"/>
    </source>
</evidence>
<evidence type="ECO:0000256" key="3">
    <source>
        <dbReference type="PROSITE-ProRule" id="PRU00339"/>
    </source>
</evidence>
<gene>
    <name evidence="5" type="ordered locus">Ctha_1388</name>
</gene>
<evidence type="ECO:0000313" key="5">
    <source>
        <dbReference type="EMBL" id="ACF13851.1"/>
    </source>
</evidence>
<dbReference type="HOGENOM" id="CLU_725177_0_0_10"/>
<dbReference type="Proteomes" id="UP000001208">
    <property type="component" value="Chromosome"/>
</dbReference>
<dbReference type="STRING" id="517418.Ctha_1388"/>
<evidence type="ECO:0000256" key="1">
    <source>
        <dbReference type="ARBA" id="ARBA00022737"/>
    </source>
</evidence>
<dbReference type="KEGG" id="cts:Ctha_1388"/>
<feature type="repeat" description="TPR" evidence="3">
    <location>
        <begin position="58"/>
        <end position="91"/>
    </location>
</feature>
<dbReference type="OrthoDB" id="739506at2"/>
<proteinExistence type="predicted"/>
<keyword evidence="2 3" id="KW-0802">TPR repeat</keyword>
<evidence type="ECO:0000256" key="4">
    <source>
        <dbReference type="SAM" id="SignalP"/>
    </source>
</evidence>
<dbReference type="PANTHER" id="PTHR45586:SF1">
    <property type="entry name" value="LIPOPOLYSACCHARIDE ASSEMBLY PROTEIN B"/>
    <property type="match status" value="1"/>
</dbReference>
<dbReference type="SUPFAM" id="SSF48452">
    <property type="entry name" value="TPR-like"/>
    <property type="match status" value="2"/>
</dbReference>
<keyword evidence="4" id="KW-0732">Signal</keyword>
<dbReference type="RefSeq" id="WP_012499935.1">
    <property type="nucleotide sequence ID" value="NC_011026.1"/>
</dbReference>
<feature type="signal peptide" evidence="4">
    <location>
        <begin position="1"/>
        <end position="19"/>
    </location>
</feature>
<dbReference type="Pfam" id="PF13431">
    <property type="entry name" value="TPR_17"/>
    <property type="match status" value="1"/>
</dbReference>
<keyword evidence="1" id="KW-0677">Repeat</keyword>
<dbReference type="AlphaFoldDB" id="B3QRP8"/>
<evidence type="ECO:0000313" key="6">
    <source>
        <dbReference type="Proteomes" id="UP000001208"/>
    </source>
</evidence>
<reference evidence="5 6" key="1">
    <citation type="submission" date="2008-06" db="EMBL/GenBank/DDBJ databases">
        <title>Complete sequence of Chloroherpeton thalassium ATCC 35110.</title>
        <authorList>
            <consortium name="US DOE Joint Genome Institute"/>
            <person name="Lucas S."/>
            <person name="Copeland A."/>
            <person name="Lapidus A."/>
            <person name="Glavina del Rio T."/>
            <person name="Dalin E."/>
            <person name="Tice H."/>
            <person name="Bruce D."/>
            <person name="Goodwin L."/>
            <person name="Pitluck S."/>
            <person name="Schmutz J."/>
            <person name="Larimer F."/>
            <person name="Land M."/>
            <person name="Hauser L."/>
            <person name="Kyrpides N."/>
            <person name="Mikhailova N."/>
            <person name="Liu Z."/>
            <person name="Li T."/>
            <person name="Zhao F."/>
            <person name="Overmann J."/>
            <person name="Bryant D.A."/>
            <person name="Richardson P."/>
        </authorList>
    </citation>
    <scope>NUCLEOTIDE SEQUENCE [LARGE SCALE GENOMIC DNA]</scope>
    <source>
        <strain evidence="6">ATCC 35110 / GB-78</strain>
    </source>
</reference>
<dbReference type="PANTHER" id="PTHR45586">
    <property type="entry name" value="TPR REPEAT-CONTAINING PROTEIN PA4667"/>
    <property type="match status" value="1"/>
</dbReference>